<organism evidence="3 4">
    <name type="scientific">Rickettsia helvetica</name>
    <dbReference type="NCBI Taxonomy" id="35789"/>
    <lineage>
        <taxon>Bacteria</taxon>
        <taxon>Pseudomonadati</taxon>
        <taxon>Pseudomonadota</taxon>
        <taxon>Alphaproteobacteria</taxon>
        <taxon>Rickettsiales</taxon>
        <taxon>Rickettsiaceae</taxon>
        <taxon>Rickettsieae</taxon>
        <taxon>Rickettsia</taxon>
        <taxon>spotted fever group</taxon>
    </lineage>
</organism>
<gene>
    <name evidence="3" type="ORF">OB144RH_02210</name>
</gene>
<evidence type="ECO:0000313" key="3">
    <source>
        <dbReference type="EMBL" id="CAK9120264.1"/>
    </source>
</evidence>
<dbReference type="Gene3D" id="1.25.40.20">
    <property type="entry name" value="Ankyrin repeat-containing domain"/>
    <property type="match status" value="1"/>
</dbReference>
<dbReference type="InterPro" id="IPR036770">
    <property type="entry name" value="Ankyrin_rpt-contain_sf"/>
</dbReference>
<dbReference type="RefSeq" id="WP_010420978.1">
    <property type="nucleotide sequence ID" value="NZ_OY974080.1"/>
</dbReference>
<dbReference type="PANTHER" id="PTHR24166">
    <property type="entry name" value="ROLLING PEBBLES, ISOFORM B"/>
    <property type="match status" value="1"/>
</dbReference>
<dbReference type="SMART" id="SM00248">
    <property type="entry name" value="ANK"/>
    <property type="match status" value="2"/>
</dbReference>
<evidence type="ECO:0000256" key="1">
    <source>
        <dbReference type="ARBA" id="ARBA00022737"/>
    </source>
</evidence>
<evidence type="ECO:0000313" key="4">
    <source>
        <dbReference type="Proteomes" id="UP001642485"/>
    </source>
</evidence>
<keyword evidence="1" id="KW-0677">Repeat</keyword>
<accession>A0ABM9NAT3</accession>
<proteinExistence type="predicted"/>
<dbReference type="SUPFAM" id="SSF48403">
    <property type="entry name" value="Ankyrin repeat"/>
    <property type="match status" value="1"/>
</dbReference>
<dbReference type="InterPro" id="IPR002110">
    <property type="entry name" value="Ankyrin_rpt"/>
</dbReference>
<dbReference type="InterPro" id="IPR050889">
    <property type="entry name" value="Dendritic_Spine_Reg/Scaffold"/>
</dbReference>
<evidence type="ECO:0000256" key="2">
    <source>
        <dbReference type="ARBA" id="ARBA00023043"/>
    </source>
</evidence>
<dbReference type="Proteomes" id="UP001642485">
    <property type="component" value="Chromosome"/>
</dbReference>
<protein>
    <submittedName>
        <fullName evidence="3">Ankyrin repeat domain-containing protein</fullName>
    </submittedName>
</protein>
<keyword evidence="2" id="KW-0040">ANK repeat</keyword>
<dbReference type="Pfam" id="PF12796">
    <property type="entry name" value="Ank_2"/>
    <property type="match status" value="1"/>
</dbReference>
<name>A0ABM9NAT3_RICHE</name>
<dbReference type="PANTHER" id="PTHR24166:SF48">
    <property type="entry name" value="PROTEIN VAPYRIN"/>
    <property type="match status" value="1"/>
</dbReference>
<dbReference type="EMBL" id="OZ018776">
    <property type="protein sequence ID" value="CAK9120264.1"/>
    <property type="molecule type" value="Genomic_DNA"/>
</dbReference>
<sequence>MSKGNTILISALEKGLEVVYELLINKSSTDINNRELFEVAREGIKKVCELLINRMSITAINHINNNGYTALTWAAANGYEEVCEILILKMSNEAINQVTNNGEMALNIATNKGLKNVCDLLHKIDGFQKLANGINDKVANNTTINAKDKAII</sequence>
<reference evidence="3 4" key="1">
    <citation type="submission" date="2024-02" db="EMBL/GenBank/DDBJ databases">
        <authorList>
            <person name="Nijsse B."/>
            <person name="Sprong H."/>
        </authorList>
    </citation>
    <scope>NUCLEOTIDE SEQUENCE [LARGE SCALE GENOMIC DNA]</scope>
    <source>
        <strain evidence="3">OB144</strain>
    </source>
</reference>
<keyword evidence="4" id="KW-1185">Reference proteome</keyword>